<organism evidence="2 3">
    <name type="scientific">Fomitopsis schrenkii</name>
    <name type="common">Brown rot fungus</name>
    <dbReference type="NCBI Taxonomy" id="2126942"/>
    <lineage>
        <taxon>Eukaryota</taxon>
        <taxon>Fungi</taxon>
        <taxon>Dikarya</taxon>
        <taxon>Basidiomycota</taxon>
        <taxon>Agaricomycotina</taxon>
        <taxon>Agaricomycetes</taxon>
        <taxon>Polyporales</taxon>
        <taxon>Fomitopsis</taxon>
    </lineage>
</organism>
<reference evidence="2 3" key="1">
    <citation type="journal article" date="2012" name="Science">
        <title>The Paleozoic origin of enzymatic lignin decomposition reconstructed from 31 fungal genomes.</title>
        <authorList>
            <person name="Floudas D."/>
            <person name="Binder M."/>
            <person name="Riley R."/>
            <person name="Barry K."/>
            <person name="Blanchette R.A."/>
            <person name="Henrissat B."/>
            <person name="Martinez A.T."/>
            <person name="Otillar R."/>
            <person name="Spatafora J.W."/>
            <person name="Yadav J.S."/>
            <person name="Aerts A."/>
            <person name="Benoit I."/>
            <person name="Boyd A."/>
            <person name="Carlson A."/>
            <person name="Copeland A."/>
            <person name="Coutinho P.M."/>
            <person name="de Vries R.P."/>
            <person name="Ferreira P."/>
            <person name="Findley K."/>
            <person name="Foster B."/>
            <person name="Gaskell J."/>
            <person name="Glotzer D."/>
            <person name="Gorecki P."/>
            <person name="Heitman J."/>
            <person name="Hesse C."/>
            <person name="Hori C."/>
            <person name="Igarashi K."/>
            <person name="Jurgens J.A."/>
            <person name="Kallen N."/>
            <person name="Kersten P."/>
            <person name="Kohler A."/>
            <person name="Kuees U."/>
            <person name="Kumar T.K.A."/>
            <person name="Kuo A."/>
            <person name="LaButti K."/>
            <person name="Larrondo L.F."/>
            <person name="Lindquist E."/>
            <person name="Ling A."/>
            <person name="Lombard V."/>
            <person name="Lucas S."/>
            <person name="Lundell T."/>
            <person name="Martin R."/>
            <person name="McLaughlin D.J."/>
            <person name="Morgenstern I."/>
            <person name="Morin E."/>
            <person name="Murat C."/>
            <person name="Nagy L.G."/>
            <person name="Nolan M."/>
            <person name="Ohm R.A."/>
            <person name="Patyshakuliyeva A."/>
            <person name="Rokas A."/>
            <person name="Ruiz-Duenas F.J."/>
            <person name="Sabat G."/>
            <person name="Salamov A."/>
            <person name="Samejima M."/>
            <person name="Schmutz J."/>
            <person name="Slot J.C."/>
            <person name="St John F."/>
            <person name="Stenlid J."/>
            <person name="Sun H."/>
            <person name="Sun S."/>
            <person name="Syed K."/>
            <person name="Tsang A."/>
            <person name="Wiebenga A."/>
            <person name="Young D."/>
            <person name="Pisabarro A."/>
            <person name="Eastwood D.C."/>
            <person name="Martin F."/>
            <person name="Cullen D."/>
            <person name="Grigoriev I.V."/>
            <person name="Hibbett D.S."/>
        </authorList>
    </citation>
    <scope>NUCLEOTIDE SEQUENCE</scope>
    <source>
        <strain evidence="3">FP-58527</strain>
    </source>
</reference>
<proteinExistence type="predicted"/>
<name>S8DVA6_FOMSC</name>
<evidence type="ECO:0000259" key="1">
    <source>
        <dbReference type="Pfam" id="PF12697"/>
    </source>
</evidence>
<dbReference type="InterPro" id="IPR029058">
    <property type="entry name" value="AB_hydrolase_fold"/>
</dbReference>
<dbReference type="Proteomes" id="UP000015241">
    <property type="component" value="Unassembled WGS sequence"/>
</dbReference>
<evidence type="ECO:0000313" key="3">
    <source>
        <dbReference type="Proteomes" id="UP000015241"/>
    </source>
</evidence>
<dbReference type="OrthoDB" id="94039at2759"/>
<dbReference type="SUPFAM" id="SSF53474">
    <property type="entry name" value="alpha/beta-Hydrolases"/>
    <property type="match status" value="1"/>
</dbReference>
<dbReference type="STRING" id="743788.S8DVA6"/>
<dbReference type="Gene3D" id="3.40.50.1820">
    <property type="entry name" value="alpha/beta hydrolase"/>
    <property type="match status" value="1"/>
</dbReference>
<dbReference type="eggNOG" id="ENOG502SNMX">
    <property type="taxonomic scope" value="Eukaryota"/>
</dbReference>
<evidence type="ECO:0000313" key="2">
    <source>
        <dbReference type="EMBL" id="EPS95148.1"/>
    </source>
</evidence>
<dbReference type="Pfam" id="PF12697">
    <property type="entry name" value="Abhydrolase_6"/>
    <property type="match status" value="1"/>
</dbReference>
<dbReference type="HOGENOM" id="CLU_032490_0_0_1"/>
<dbReference type="InParanoid" id="S8DVA6"/>
<gene>
    <name evidence="2" type="ORF">FOMPIDRAFT_1025931</name>
</gene>
<dbReference type="EMBL" id="KE504214">
    <property type="protein sequence ID" value="EPS95148.1"/>
    <property type="molecule type" value="Genomic_DNA"/>
</dbReference>
<keyword evidence="3" id="KW-1185">Reference proteome</keyword>
<protein>
    <recommendedName>
        <fullName evidence="1">AB hydrolase-1 domain-containing protein</fullName>
    </recommendedName>
</protein>
<dbReference type="AlphaFoldDB" id="S8DVA6"/>
<accession>S8DVA6</accession>
<feature type="domain" description="AB hydrolase-1" evidence="1">
    <location>
        <begin position="40"/>
        <end position="322"/>
    </location>
</feature>
<sequence length="338" mass="36942">MASYESSTVILEYSGASKRGLKLVAKRYVPKGAVSTGLTLLFTHCTGSHKESWEPVIATLLQLQDAASNTPVVREAWSVDWQSHGEAASINDDVLNLDTEGLSVTEYAAALRALIASPHLSGHQLVGIGHSAGVTAILLSTVPLPSDKLPYRAIVLMEPSLVTRAVFAKHGQNRQAALDLMYKAMEARRDTWGSREEALAYFKKRLPWKIWDPRILGLLTRHGLREVHARENGADVTQVTLACTTAQEKKAYADSEPHFLATERIRALDVQVGLHFVLGERSDVVPKYCHDSVLELRTPASVQRVGRAGHFALQENPDGLAACISNVLRGLASARSRL</sequence>
<dbReference type="InterPro" id="IPR000073">
    <property type="entry name" value="AB_hydrolase_1"/>
</dbReference>